<dbReference type="OrthoDB" id="9771883at2"/>
<dbReference type="GO" id="GO:0003857">
    <property type="term" value="F:(3S)-3-hydroxyacyl-CoA dehydrogenase (NAD+) activity"/>
    <property type="evidence" value="ECO:0007669"/>
    <property type="project" value="UniProtKB-EC"/>
</dbReference>
<feature type="domain" description="3-hydroxyacyl-CoA dehydrogenase C-terminal" evidence="9">
    <location>
        <begin position="207"/>
        <end position="306"/>
    </location>
</feature>
<dbReference type="PANTHER" id="PTHR48075">
    <property type="entry name" value="3-HYDROXYACYL-COA DEHYDROGENASE FAMILY PROTEIN"/>
    <property type="match status" value="1"/>
</dbReference>
<dbReference type="SUPFAM" id="SSF52096">
    <property type="entry name" value="ClpP/crotonase"/>
    <property type="match status" value="1"/>
</dbReference>
<dbReference type="GO" id="GO:0006635">
    <property type="term" value="P:fatty acid beta-oxidation"/>
    <property type="evidence" value="ECO:0007669"/>
    <property type="project" value="UniProtKB-UniPathway"/>
</dbReference>
<dbReference type="Gene3D" id="3.40.50.720">
    <property type="entry name" value="NAD(P)-binding Rossmann-like Domain"/>
    <property type="match status" value="1"/>
</dbReference>
<dbReference type="SUPFAM" id="SSF51735">
    <property type="entry name" value="NAD(P)-binding Rossmann-fold domains"/>
    <property type="match status" value="1"/>
</dbReference>
<dbReference type="Gene3D" id="1.10.1040.50">
    <property type="match status" value="1"/>
</dbReference>
<evidence type="ECO:0000256" key="8">
    <source>
        <dbReference type="ARBA" id="ARBA00049556"/>
    </source>
</evidence>
<evidence type="ECO:0000256" key="2">
    <source>
        <dbReference type="ARBA" id="ARBA00009463"/>
    </source>
</evidence>
<evidence type="ECO:0000259" key="9">
    <source>
        <dbReference type="Pfam" id="PF00725"/>
    </source>
</evidence>
<organism evidence="11 12">
    <name type="scientific">Paenibacillus flagellatus</name>
    <dbReference type="NCBI Taxonomy" id="2211139"/>
    <lineage>
        <taxon>Bacteria</taxon>
        <taxon>Bacillati</taxon>
        <taxon>Bacillota</taxon>
        <taxon>Bacilli</taxon>
        <taxon>Bacillales</taxon>
        <taxon>Paenibacillaceae</taxon>
        <taxon>Paenibacillus</taxon>
    </lineage>
</organism>
<dbReference type="AlphaFoldDB" id="A0A2V5KUZ2"/>
<sequence>MKTIRTAAVIGSGVMGAGIAAHLANAGIRVRLLDRVPDRLTPQEEASGATTASPAVRNRLATDALARLLKTNPAPFYEERGSRLVTPGNVEDDFESLRDADWIIEAITERLDWKKELLARIERVWTPGTFVSSNTSGISIAAMAEAIAGPMRAFFLGTHFFNPPRHMPLVEIIPGPDTDAEVVTAMRDVLERRLGKGVVVAKDTPNFIANRIGTYGLLATLKLMAEGGYTVDEVDAVTGPALGRPKSATFRTLDLVGLDTFVHVANNVYERTDDPAEKEAFAVPDVLADLVSRGRLGEKTGEGFYKKVKTGQGSRILSLDLATMEYAASVPVRSPSLEAAKSAKGAAAKCRAIVGGTDRLARLAWGVVKHVLVYAADKADEIAGSIADVDAAMKLGFHWELGPFELWDALGLRETAARMEADGMAVPGWVRAWIDAGNESFYARKEGRTAYVRNGAYAEAEERPETISLKALKVWGKTVLSNGGASLIDIGEDVACLEFHSPNNAIGADILTMIRKSAEEVERNYRGLVVANEGRNFCVGANLMLLLMEAQEEEWDEVDRIIRLFQQAMLELKRLGKPVVAAPHRMTLGGGVEVCMAADRVRAHAETYYGLVEAGVGLIPAGGGTKEMALRAAESAGDDEESLQAAINRAFETIGMAKVSGSAPDAVRLGLMRAVDRHVMNRDRQLFEARRTVLELDRDGYAPPGGDGTIRVVGRNGRAVLELGAYTLKEGGYISDHDYTIARKLARVLSGGDVPGGTSVSERHLLDLEREAFLSLCGEPKTQARMQHMLATGKPLRN</sequence>
<dbReference type="Pfam" id="PF00725">
    <property type="entry name" value="3HCDH"/>
    <property type="match status" value="1"/>
</dbReference>
<proteinExistence type="inferred from homology"/>
<dbReference type="RefSeq" id="WP_110839647.1">
    <property type="nucleotide sequence ID" value="NZ_QJVJ01000003.1"/>
</dbReference>
<dbReference type="InterPro" id="IPR029045">
    <property type="entry name" value="ClpP/crotonase-like_dom_sf"/>
</dbReference>
<keyword evidence="12" id="KW-1185">Reference proteome</keyword>
<comment type="caution">
    <text evidence="11">The sequence shown here is derived from an EMBL/GenBank/DDBJ whole genome shotgun (WGS) entry which is preliminary data.</text>
</comment>
<dbReference type="SUPFAM" id="SSF48179">
    <property type="entry name" value="6-phosphogluconate dehydrogenase C-terminal domain-like"/>
    <property type="match status" value="2"/>
</dbReference>
<keyword evidence="4" id="KW-0442">Lipid degradation</keyword>
<dbReference type="InterPro" id="IPR008927">
    <property type="entry name" value="6-PGluconate_DH-like_C_sf"/>
</dbReference>
<keyword evidence="3" id="KW-0276">Fatty acid metabolism</keyword>
<dbReference type="InterPro" id="IPR036291">
    <property type="entry name" value="NAD(P)-bd_dom_sf"/>
</dbReference>
<protein>
    <submittedName>
        <fullName evidence="11">3-hydroxyacyl-CoA dehydrogenase</fullName>
    </submittedName>
</protein>
<comment type="catalytic activity">
    <reaction evidence="8">
        <text>a (3S)-3-hydroxyacyl-CoA + NAD(+) = a 3-oxoacyl-CoA + NADH + H(+)</text>
        <dbReference type="Rhea" id="RHEA:22432"/>
        <dbReference type="ChEBI" id="CHEBI:15378"/>
        <dbReference type="ChEBI" id="CHEBI:57318"/>
        <dbReference type="ChEBI" id="CHEBI:57540"/>
        <dbReference type="ChEBI" id="CHEBI:57945"/>
        <dbReference type="ChEBI" id="CHEBI:90726"/>
        <dbReference type="EC" id="1.1.1.35"/>
    </reaction>
</comment>
<dbReference type="UniPathway" id="UPA00659"/>
<dbReference type="Gene3D" id="3.90.226.10">
    <property type="entry name" value="2-enoyl-CoA Hydratase, Chain A, domain 1"/>
    <property type="match status" value="1"/>
</dbReference>
<dbReference type="EMBL" id="QJVJ01000003">
    <property type="protein sequence ID" value="PYI55847.1"/>
    <property type="molecule type" value="Genomic_DNA"/>
</dbReference>
<comment type="similarity">
    <text evidence="2">Belongs to the 3-hydroxyacyl-CoA dehydrogenase family.</text>
</comment>
<evidence type="ECO:0000256" key="6">
    <source>
        <dbReference type="ARBA" id="ARBA00023027"/>
    </source>
</evidence>
<dbReference type="PANTHER" id="PTHR48075:SF7">
    <property type="entry name" value="3-HYDROXYACYL-COA DEHYDROGENASE-RELATED"/>
    <property type="match status" value="1"/>
</dbReference>
<dbReference type="InterPro" id="IPR006108">
    <property type="entry name" value="3HC_DH_C"/>
</dbReference>
<keyword evidence="6" id="KW-0520">NAD</keyword>
<dbReference type="InterPro" id="IPR006176">
    <property type="entry name" value="3-OHacyl-CoA_DH_NAD-bd"/>
</dbReference>
<evidence type="ECO:0000256" key="4">
    <source>
        <dbReference type="ARBA" id="ARBA00022963"/>
    </source>
</evidence>
<dbReference type="Pfam" id="PF00378">
    <property type="entry name" value="ECH_1"/>
    <property type="match status" value="1"/>
</dbReference>
<evidence type="ECO:0000313" key="12">
    <source>
        <dbReference type="Proteomes" id="UP000247476"/>
    </source>
</evidence>
<keyword evidence="7" id="KW-0443">Lipid metabolism</keyword>
<name>A0A2V5KUZ2_9BACL</name>
<keyword evidence="5" id="KW-0560">Oxidoreductase</keyword>
<dbReference type="CDD" id="cd06558">
    <property type="entry name" value="crotonase-like"/>
    <property type="match status" value="1"/>
</dbReference>
<feature type="domain" description="3-hydroxyacyl-CoA dehydrogenase NAD binding" evidence="10">
    <location>
        <begin position="7"/>
        <end position="204"/>
    </location>
</feature>
<dbReference type="Pfam" id="PF02737">
    <property type="entry name" value="3HCDH_N"/>
    <property type="match status" value="1"/>
</dbReference>
<dbReference type="Proteomes" id="UP000247476">
    <property type="component" value="Unassembled WGS sequence"/>
</dbReference>
<reference evidence="11 12" key="1">
    <citation type="submission" date="2018-05" db="EMBL/GenBank/DDBJ databases">
        <title>Paenibacillus flagellatus sp. nov., isolated from selenium mineral soil.</title>
        <authorList>
            <person name="Dai X."/>
        </authorList>
    </citation>
    <scope>NUCLEOTIDE SEQUENCE [LARGE SCALE GENOMIC DNA]</scope>
    <source>
        <strain evidence="11 12">DXL2</strain>
    </source>
</reference>
<accession>A0A2V5KUZ2</accession>
<dbReference type="InterPro" id="IPR001753">
    <property type="entry name" value="Enoyl-CoA_hydra/iso"/>
</dbReference>
<evidence type="ECO:0000259" key="10">
    <source>
        <dbReference type="Pfam" id="PF02737"/>
    </source>
</evidence>
<evidence type="ECO:0000256" key="1">
    <source>
        <dbReference type="ARBA" id="ARBA00005005"/>
    </source>
</evidence>
<evidence type="ECO:0000256" key="7">
    <source>
        <dbReference type="ARBA" id="ARBA00023098"/>
    </source>
</evidence>
<gene>
    <name evidence="11" type="ORF">DLM86_09025</name>
</gene>
<evidence type="ECO:0000256" key="5">
    <source>
        <dbReference type="ARBA" id="ARBA00023002"/>
    </source>
</evidence>
<comment type="pathway">
    <text evidence="1">Lipid metabolism; fatty acid beta-oxidation.</text>
</comment>
<evidence type="ECO:0000256" key="3">
    <source>
        <dbReference type="ARBA" id="ARBA00022832"/>
    </source>
</evidence>
<dbReference type="GO" id="GO:0070403">
    <property type="term" value="F:NAD+ binding"/>
    <property type="evidence" value="ECO:0007669"/>
    <property type="project" value="InterPro"/>
</dbReference>
<evidence type="ECO:0000313" key="11">
    <source>
        <dbReference type="EMBL" id="PYI55847.1"/>
    </source>
</evidence>